<dbReference type="PANTHER" id="PTHR48090">
    <property type="entry name" value="UNDECAPRENYL-PHOSPHATE 4-DEOXY-4-FORMAMIDO-L-ARABINOSE TRANSFERASE-RELATED"/>
    <property type="match status" value="1"/>
</dbReference>
<organism evidence="2 3">
    <name type="scientific">Frigoriglobus tundricola</name>
    <dbReference type="NCBI Taxonomy" id="2774151"/>
    <lineage>
        <taxon>Bacteria</taxon>
        <taxon>Pseudomonadati</taxon>
        <taxon>Planctomycetota</taxon>
        <taxon>Planctomycetia</taxon>
        <taxon>Gemmatales</taxon>
        <taxon>Gemmataceae</taxon>
        <taxon>Frigoriglobus</taxon>
    </lineage>
</organism>
<keyword evidence="3" id="KW-1185">Reference proteome</keyword>
<protein>
    <recommendedName>
        <fullName evidence="4">GT2 family glycosyltransferase</fullName>
    </recommendedName>
</protein>
<dbReference type="Gene3D" id="3.90.550.10">
    <property type="entry name" value="Spore Coat Polysaccharide Biosynthesis Protein SpsA, Chain A"/>
    <property type="match status" value="1"/>
</dbReference>
<dbReference type="SUPFAM" id="SSF53448">
    <property type="entry name" value="Nucleotide-diphospho-sugar transferases"/>
    <property type="match status" value="1"/>
</dbReference>
<evidence type="ECO:0000313" key="3">
    <source>
        <dbReference type="Proteomes" id="UP000503447"/>
    </source>
</evidence>
<keyword evidence="1" id="KW-0812">Transmembrane</keyword>
<evidence type="ECO:0000313" key="2">
    <source>
        <dbReference type="EMBL" id="QJX00415.1"/>
    </source>
</evidence>
<dbReference type="KEGG" id="ftj:FTUN_8045"/>
<dbReference type="CDD" id="cd06438">
    <property type="entry name" value="EpsO_like"/>
    <property type="match status" value="1"/>
</dbReference>
<dbReference type="AlphaFoldDB" id="A0A6M5Z3W3"/>
<gene>
    <name evidence="2" type="ORF">FTUN_8045</name>
</gene>
<dbReference type="EMBL" id="CP053452">
    <property type="protein sequence ID" value="QJX00415.1"/>
    <property type="molecule type" value="Genomic_DNA"/>
</dbReference>
<feature type="transmembrane region" description="Helical" evidence="1">
    <location>
        <begin position="330"/>
        <end position="350"/>
    </location>
</feature>
<dbReference type="Pfam" id="PF13641">
    <property type="entry name" value="Glyco_tranf_2_3"/>
    <property type="match status" value="1"/>
</dbReference>
<feature type="transmembrane region" description="Helical" evidence="1">
    <location>
        <begin position="295"/>
        <end position="324"/>
    </location>
</feature>
<proteinExistence type="predicted"/>
<dbReference type="PANTHER" id="PTHR48090:SF6">
    <property type="entry name" value="SLR5056 PROTEIN"/>
    <property type="match status" value="1"/>
</dbReference>
<evidence type="ECO:0000256" key="1">
    <source>
        <dbReference type="SAM" id="Phobius"/>
    </source>
</evidence>
<dbReference type="Proteomes" id="UP000503447">
    <property type="component" value="Chromosome"/>
</dbReference>
<name>A0A6M5Z3W3_9BACT</name>
<dbReference type="InterPro" id="IPR050256">
    <property type="entry name" value="Glycosyltransferase_2"/>
</dbReference>
<evidence type="ECO:0008006" key="4">
    <source>
        <dbReference type="Google" id="ProtNLM"/>
    </source>
</evidence>
<keyword evidence="1" id="KW-0472">Membrane</keyword>
<dbReference type="RefSeq" id="WP_171475165.1">
    <property type="nucleotide sequence ID" value="NZ_CP053452.2"/>
</dbReference>
<accession>A0A6M5Z3W3</accession>
<dbReference type="InterPro" id="IPR029044">
    <property type="entry name" value="Nucleotide-diphossugar_trans"/>
</dbReference>
<keyword evidence="1" id="KW-1133">Transmembrane helix</keyword>
<reference evidence="3" key="1">
    <citation type="submission" date="2020-05" db="EMBL/GenBank/DDBJ databases">
        <title>Frigoriglobus tundricola gen. nov., sp. nov., a psychrotolerant cellulolytic planctomycete of the family Gemmataceae with two divergent copies of 16S rRNA gene.</title>
        <authorList>
            <person name="Kulichevskaya I.S."/>
            <person name="Ivanova A.A."/>
            <person name="Naumoff D.G."/>
            <person name="Beletsky A.V."/>
            <person name="Rijpstra W.I.C."/>
            <person name="Sinninghe Damste J.S."/>
            <person name="Mardanov A.V."/>
            <person name="Ravin N.V."/>
            <person name="Dedysh S.N."/>
        </authorList>
    </citation>
    <scope>NUCLEOTIDE SEQUENCE [LARGE SCALE GENOMIC DNA]</scope>
    <source>
        <strain evidence="3">PL17</strain>
    </source>
</reference>
<sequence length="401" mass="43352">MDPFEVLAWVVVVVLTIPLLVLSVECFAAVWRWRSAPLPESSARPRCAILIPAHNEELMIARTLAAIAPQLGPTDRVLVVADNCTDGTADIVLAHGAAVVERTDPVRRGKGYALAYGRDALAADPPAVVIVLDADCTLGPDALRRLAVESITRGRPAQGSYLMTAPPQAGPERKVAAFAFLVKNLVRPLGLRRLGQSCLLTGTGMAFPWEVFRTAPLAHGHIVEDLGLTVDLALTGHAPVFVPDAEIRGEFPIDDKAAGSQRRRWEHGHLKVMLAGIPNLLKVALVRARLRPIVLALDVGVPPLSALVLISVLTLCALGIWAALGGPWEPVAALGTVGLVASLALALVWWRYGRETLPVKTLLSVPWYAVRKISLYFEFLVKPQRDWVRTSRDQPPAEPRA</sequence>
<feature type="transmembrane region" description="Helical" evidence="1">
    <location>
        <begin position="6"/>
        <end position="31"/>
    </location>
</feature>